<dbReference type="InterPro" id="IPR010981">
    <property type="entry name" value="SinR/SinI_dimer_dom"/>
</dbReference>
<dbReference type="RefSeq" id="WP_069938595.1">
    <property type="nucleotide sequence ID" value="NZ_MAMP01000021.1"/>
</dbReference>
<dbReference type="PROSITE" id="PS51500">
    <property type="entry name" value="SIN"/>
    <property type="match status" value="1"/>
</dbReference>
<evidence type="ECO:0000313" key="5">
    <source>
        <dbReference type="Proteomes" id="UP000095658"/>
    </source>
</evidence>
<name>A0A1E7DPI8_9BACI</name>
<keyword evidence="1" id="KW-0238">DNA-binding</keyword>
<evidence type="ECO:0008006" key="6">
    <source>
        <dbReference type="Google" id="ProtNLM"/>
    </source>
</evidence>
<dbReference type="SMART" id="SM00530">
    <property type="entry name" value="HTH_XRE"/>
    <property type="match status" value="1"/>
</dbReference>
<dbReference type="PROSITE" id="PS50943">
    <property type="entry name" value="HTH_CROC1"/>
    <property type="match status" value="1"/>
</dbReference>
<dbReference type="CDD" id="cd00093">
    <property type="entry name" value="HTH_XRE"/>
    <property type="match status" value="1"/>
</dbReference>
<sequence length="110" mass="12809">MIGIKIKYMRLQQGLSITQLAKKANISKSYLSYLEKNPATNPSLQIVSKIAAALDTSPNYFIDETKEEVKEENNQEWINVLIDGLEDGMTKEDFKEFQKYIEFLKYRKTH</sequence>
<feature type="domain" description="HTH cro/C1-type" evidence="2">
    <location>
        <begin position="6"/>
        <end position="61"/>
    </location>
</feature>
<dbReference type="InterPro" id="IPR050807">
    <property type="entry name" value="TransReg_Diox_bact_type"/>
</dbReference>
<dbReference type="Proteomes" id="UP000095658">
    <property type="component" value="Unassembled WGS sequence"/>
</dbReference>
<dbReference type="InterPro" id="IPR010982">
    <property type="entry name" value="Lambda_DNA-bd_dom_sf"/>
</dbReference>
<reference evidence="4 5" key="1">
    <citation type="submission" date="2016-06" db="EMBL/GenBank/DDBJ databases">
        <title>Domibacillus iocasae genome sequencing.</title>
        <authorList>
            <person name="Verma A."/>
            <person name="Pal Y."/>
            <person name="Ojha A.K."/>
            <person name="Krishnamurthi S."/>
        </authorList>
    </citation>
    <scope>NUCLEOTIDE SEQUENCE [LARGE SCALE GENOMIC DNA]</scope>
    <source>
        <strain evidence="4 5">DSM 29979</strain>
    </source>
</reference>
<dbReference type="Pfam" id="PF01381">
    <property type="entry name" value="HTH_3"/>
    <property type="match status" value="1"/>
</dbReference>
<dbReference type="OrthoDB" id="1859224at2"/>
<proteinExistence type="predicted"/>
<gene>
    <name evidence="4" type="ORF">BA724_06835</name>
</gene>
<evidence type="ECO:0000259" key="2">
    <source>
        <dbReference type="PROSITE" id="PS50943"/>
    </source>
</evidence>
<dbReference type="GO" id="GO:0003677">
    <property type="term" value="F:DNA binding"/>
    <property type="evidence" value="ECO:0007669"/>
    <property type="project" value="UniProtKB-KW"/>
</dbReference>
<dbReference type="AlphaFoldDB" id="A0A1E7DPI8"/>
<accession>A0A1E7DPI8</accession>
<dbReference type="GO" id="GO:0046983">
    <property type="term" value="F:protein dimerization activity"/>
    <property type="evidence" value="ECO:0007669"/>
    <property type="project" value="InterPro"/>
</dbReference>
<dbReference type="GO" id="GO:0003700">
    <property type="term" value="F:DNA-binding transcription factor activity"/>
    <property type="evidence" value="ECO:0007669"/>
    <property type="project" value="TreeGrafter"/>
</dbReference>
<keyword evidence="5" id="KW-1185">Reference proteome</keyword>
<dbReference type="InterPro" id="IPR001387">
    <property type="entry name" value="Cro/C1-type_HTH"/>
</dbReference>
<dbReference type="EMBL" id="MAMP01000021">
    <property type="protein sequence ID" value="OES44973.1"/>
    <property type="molecule type" value="Genomic_DNA"/>
</dbReference>
<feature type="domain" description="Sin" evidence="3">
    <location>
        <begin position="64"/>
        <end position="102"/>
    </location>
</feature>
<dbReference type="PANTHER" id="PTHR46797:SF1">
    <property type="entry name" value="METHYLPHOSPHONATE SYNTHASE"/>
    <property type="match status" value="1"/>
</dbReference>
<dbReference type="STRING" id="1714016.BA724_06835"/>
<evidence type="ECO:0000259" key="3">
    <source>
        <dbReference type="PROSITE" id="PS51500"/>
    </source>
</evidence>
<evidence type="ECO:0000313" key="4">
    <source>
        <dbReference type="EMBL" id="OES44973.1"/>
    </source>
</evidence>
<dbReference type="PANTHER" id="PTHR46797">
    <property type="entry name" value="HTH-TYPE TRANSCRIPTIONAL REGULATOR"/>
    <property type="match status" value="1"/>
</dbReference>
<dbReference type="GO" id="GO:0005829">
    <property type="term" value="C:cytosol"/>
    <property type="evidence" value="ECO:0007669"/>
    <property type="project" value="TreeGrafter"/>
</dbReference>
<evidence type="ECO:0000256" key="1">
    <source>
        <dbReference type="ARBA" id="ARBA00023125"/>
    </source>
</evidence>
<dbReference type="Gene3D" id="1.10.260.40">
    <property type="entry name" value="lambda repressor-like DNA-binding domains"/>
    <property type="match status" value="1"/>
</dbReference>
<organism evidence="4 5">
    <name type="scientific">Domibacillus iocasae</name>
    <dbReference type="NCBI Taxonomy" id="1714016"/>
    <lineage>
        <taxon>Bacteria</taxon>
        <taxon>Bacillati</taxon>
        <taxon>Bacillota</taxon>
        <taxon>Bacilli</taxon>
        <taxon>Bacillales</taxon>
        <taxon>Bacillaceae</taxon>
        <taxon>Domibacillus</taxon>
    </lineage>
</organism>
<protein>
    <recommendedName>
        <fullName evidence="6">Transcriptional regulator</fullName>
    </recommendedName>
</protein>
<dbReference type="SUPFAM" id="SSF47413">
    <property type="entry name" value="lambda repressor-like DNA-binding domains"/>
    <property type="match status" value="1"/>
</dbReference>
<comment type="caution">
    <text evidence="4">The sequence shown here is derived from an EMBL/GenBank/DDBJ whole genome shotgun (WGS) entry which is preliminary data.</text>
</comment>